<feature type="region of interest" description="Disordered" evidence="1">
    <location>
        <begin position="204"/>
        <end position="231"/>
    </location>
</feature>
<evidence type="ECO:0000256" key="1">
    <source>
        <dbReference type="SAM" id="MobiDB-lite"/>
    </source>
</evidence>
<keyword evidence="3" id="KW-1185">Reference proteome</keyword>
<dbReference type="EMBL" id="UPTC01000273">
    <property type="protein sequence ID" value="VBB27714.1"/>
    <property type="molecule type" value="Genomic_DNA"/>
</dbReference>
<dbReference type="Proteomes" id="UP000276991">
    <property type="component" value="Unassembled WGS sequence"/>
</dbReference>
<reference evidence="2 3" key="1">
    <citation type="submission" date="2018-08" db="EMBL/GenBank/DDBJ databases">
        <authorList>
            <person name="Laetsch R D."/>
            <person name="Stevens L."/>
            <person name="Kumar S."/>
            <person name="Blaxter L. M."/>
        </authorList>
    </citation>
    <scope>NUCLEOTIDE SEQUENCE [LARGE SCALE GENOMIC DNA]</scope>
</reference>
<organism evidence="2 3">
    <name type="scientific">Acanthocheilonema viteae</name>
    <name type="common">Filarial nematode worm</name>
    <name type="synonym">Dipetalonema viteae</name>
    <dbReference type="NCBI Taxonomy" id="6277"/>
    <lineage>
        <taxon>Eukaryota</taxon>
        <taxon>Metazoa</taxon>
        <taxon>Ecdysozoa</taxon>
        <taxon>Nematoda</taxon>
        <taxon>Chromadorea</taxon>
        <taxon>Rhabditida</taxon>
        <taxon>Spirurina</taxon>
        <taxon>Spiruromorpha</taxon>
        <taxon>Filarioidea</taxon>
        <taxon>Onchocercidae</taxon>
        <taxon>Acanthocheilonema</taxon>
    </lineage>
</organism>
<dbReference type="OrthoDB" id="5825015at2759"/>
<dbReference type="AlphaFoldDB" id="A0A498SCK9"/>
<sequence>MWLIGRHPICIARSSFHLGMSICQVDLGSFSLGQNKHGDLKFIFNQAANIFGFGGDRGFDLTIGEGRFNTKARQGALIAEERIGADSGININEAEGMNIRNFLSFGNNSNSSNNSASPFLSFLEKIKKFFIAITNKPTDSIRSSMQYENSNVKTGSAFRSFETLEQRKISGEVMNFRQPENDNYDDYYHHIEVGDEVTQRAFKTTSESSNQKNRTTLNQSTVETEFNVTTI</sequence>
<name>A0A498SCK9_ACAVI</name>
<evidence type="ECO:0000313" key="3">
    <source>
        <dbReference type="Proteomes" id="UP000276991"/>
    </source>
</evidence>
<accession>A0A498SCK9</accession>
<evidence type="ECO:0000313" key="2">
    <source>
        <dbReference type="EMBL" id="VBB27714.1"/>
    </source>
</evidence>
<proteinExistence type="predicted"/>
<protein>
    <submittedName>
        <fullName evidence="2">Uncharacterized protein</fullName>
    </submittedName>
</protein>
<gene>
    <name evidence="2" type="ORF">NAV_LOCUS2544</name>
</gene>